<comment type="caution">
    <text evidence="2">The sequence shown here is derived from an EMBL/GenBank/DDBJ whole genome shotgun (WGS) entry which is preliminary data.</text>
</comment>
<accession>K1TND8</accession>
<evidence type="ECO:0000256" key="1">
    <source>
        <dbReference type="SAM" id="MobiDB-lite"/>
    </source>
</evidence>
<proteinExistence type="predicted"/>
<organism evidence="2">
    <name type="scientific">human gut metagenome</name>
    <dbReference type="NCBI Taxonomy" id="408170"/>
    <lineage>
        <taxon>unclassified sequences</taxon>
        <taxon>metagenomes</taxon>
        <taxon>organismal metagenomes</taxon>
    </lineage>
</organism>
<feature type="region of interest" description="Disordered" evidence="1">
    <location>
        <begin position="1"/>
        <end position="25"/>
    </location>
</feature>
<name>K1TND8_9ZZZZ</name>
<gene>
    <name evidence="2" type="ORF">OBE_03556</name>
</gene>
<evidence type="ECO:0000313" key="2">
    <source>
        <dbReference type="EMBL" id="EKC71118.1"/>
    </source>
</evidence>
<feature type="non-terminal residue" evidence="2">
    <location>
        <position position="44"/>
    </location>
</feature>
<sequence>MGADDKETLGDMLLERTPGSFSPKKEKYRGKTIAVYPLGNNDFL</sequence>
<dbReference type="EMBL" id="AJWZ01002381">
    <property type="protein sequence ID" value="EKC71118.1"/>
    <property type="molecule type" value="Genomic_DNA"/>
</dbReference>
<dbReference type="AlphaFoldDB" id="K1TND8"/>
<reference evidence="2" key="1">
    <citation type="journal article" date="2013" name="Environ. Microbiol.">
        <title>Microbiota from the distal guts of lean and obese adolescents exhibit partial functional redundancy besides clear differences in community structure.</title>
        <authorList>
            <person name="Ferrer M."/>
            <person name="Ruiz A."/>
            <person name="Lanza F."/>
            <person name="Haange S.B."/>
            <person name="Oberbach A."/>
            <person name="Till H."/>
            <person name="Bargiela R."/>
            <person name="Campoy C."/>
            <person name="Segura M.T."/>
            <person name="Richter M."/>
            <person name="von Bergen M."/>
            <person name="Seifert J."/>
            <person name="Suarez A."/>
        </authorList>
    </citation>
    <scope>NUCLEOTIDE SEQUENCE</scope>
</reference>
<protein>
    <submittedName>
        <fullName evidence="2">Uncharacterized protein</fullName>
    </submittedName>
</protein>